<reference evidence="2 3" key="1">
    <citation type="submission" date="2013-11" db="EMBL/GenBank/DDBJ databases">
        <title>Genome sequencing of Stegodyphus mimosarum.</title>
        <authorList>
            <person name="Bechsgaard J."/>
        </authorList>
    </citation>
    <scope>NUCLEOTIDE SEQUENCE [LARGE SCALE GENOMIC DNA]</scope>
</reference>
<evidence type="ECO:0000313" key="3">
    <source>
        <dbReference type="Proteomes" id="UP000054359"/>
    </source>
</evidence>
<feature type="compositionally biased region" description="Basic and acidic residues" evidence="1">
    <location>
        <begin position="33"/>
        <end position="44"/>
    </location>
</feature>
<evidence type="ECO:0000256" key="1">
    <source>
        <dbReference type="SAM" id="MobiDB-lite"/>
    </source>
</evidence>
<dbReference type="AlphaFoldDB" id="A0A087UTE6"/>
<sequence length="52" mass="6234">MVPELLNIEVPETLSSEKPVSYVSMRQHLPEAFEKHEERKKEDEQNMQYEDD</sequence>
<organism evidence="2 3">
    <name type="scientific">Stegodyphus mimosarum</name>
    <name type="common">African social velvet spider</name>
    <dbReference type="NCBI Taxonomy" id="407821"/>
    <lineage>
        <taxon>Eukaryota</taxon>
        <taxon>Metazoa</taxon>
        <taxon>Ecdysozoa</taxon>
        <taxon>Arthropoda</taxon>
        <taxon>Chelicerata</taxon>
        <taxon>Arachnida</taxon>
        <taxon>Araneae</taxon>
        <taxon>Araneomorphae</taxon>
        <taxon>Entelegynae</taxon>
        <taxon>Eresoidea</taxon>
        <taxon>Eresidae</taxon>
        <taxon>Stegodyphus</taxon>
    </lineage>
</organism>
<dbReference type="EMBL" id="KK121520">
    <property type="protein sequence ID" value="KFM80635.1"/>
    <property type="molecule type" value="Genomic_DNA"/>
</dbReference>
<proteinExistence type="predicted"/>
<dbReference type="Proteomes" id="UP000054359">
    <property type="component" value="Unassembled WGS sequence"/>
</dbReference>
<feature type="non-terminal residue" evidence="2">
    <location>
        <position position="52"/>
    </location>
</feature>
<name>A0A087UTE6_STEMI</name>
<gene>
    <name evidence="2" type="ORF">X975_25158</name>
</gene>
<feature type="region of interest" description="Disordered" evidence="1">
    <location>
        <begin position="33"/>
        <end position="52"/>
    </location>
</feature>
<evidence type="ECO:0000313" key="2">
    <source>
        <dbReference type="EMBL" id="KFM80635.1"/>
    </source>
</evidence>
<accession>A0A087UTE6</accession>
<keyword evidence="3" id="KW-1185">Reference proteome</keyword>
<protein>
    <submittedName>
        <fullName evidence="2">Uncharacterized protein</fullName>
    </submittedName>
</protein>